<gene>
    <name evidence="1" type="ORF">QE152_g16953</name>
</gene>
<dbReference type="EMBL" id="JASPKY010000165">
    <property type="protein sequence ID" value="KAK9728970.1"/>
    <property type="molecule type" value="Genomic_DNA"/>
</dbReference>
<dbReference type="Proteomes" id="UP001458880">
    <property type="component" value="Unassembled WGS sequence"/>
</dbReference>
<dbReference type="AlphaFoldDB" id="A0AAW1L5Q0"/>
<evidence type="ECO:0000313" key="1">
    <source>
        <dbReference type="EMBL" id="KAK9728970.1"/>
    </source>
</evidence>
<protein>
    <submittedName>
        <fullName evidence="1">Uncharacterized protein</fullName>
    </submittedName>
</protein>
<reference evidence="1 2" key="1">
    <citation type="journal article" date="2024" name="BMC Genomics">
        <title>De novo assembly and annotation of Popillia japonica's genome with initial clues to its potential as an invasive pest.</title>
        <authorList>
            <person name="Cucini C."/>
            <person name="Boschi S."/>
            <person name="Funari R."/>
            <person name="Cardaioli E."/>
            <person name="Iannotti N."/>
            <person name="Marturano G."/>
            <person name="Paoli F."/>
            <person name="Bruttini M."/>
            <person name="Carapelli A."/>
            <person name="Frati F."/>
            <person name="Nardi F."/>
        </authorList>
    </citation>
    <scope>NUCLEOTIDE SEQUENCE [LARGE SCALE GENOMIC DNA]</scope>
    <source>
        <strain evidence="1">DMR45628</strain>
    </source>
</reference>
<proteinExistence type="predicted"/>
<organism evidence="1 2">
    <name type="scientific">Popillia japonica</name>
    <name type="common">Japanese beetle</name>
    <dbReference type="NCBI Taxonomy" id="7064"/>
    <lineage>
        <taxon>Eukaryota</taxon>
        <taxon>Metazoa</taxon>
        <taxon>Ecdysozoa</taxon>
        <taxon>Arthropoda</taxon>
        <taxon>Hexapoda</taxon>
        <taxon>Insecta</taxon>
        <taxon>Pterygota</taxon>
        <taxon>Neoptera</taxon>
        <taxon>Endopterygota</taxon>
        <taxon>Coleoptera</taxon>
        <taxon>Polyphaga</taxon>
        <taxon>Scarabaeiformia</taxon>
        <taxon>Scarabaeidae</taxon>
        <taxon>Rutelinae</taxon>
        <taxon>Popillia</taxon>
    </lineage>
</organism>
<sequence length="137" mass="15255">MHQKVVNGITVTALDLSEYFVILGSKLCEITYGAVQDTSEMLQESNRSGLKSSFLEELALGGADNLGKVSLVDSSSAVDPDFEKTVLQWYDEAESNIEDNFVETDSEDEVESCRNTTMTFLLKMMSLKNVHINVKEF</sequence>
<keyword evidence="2" id="KW-1185">Reference proteome</keyword>
<name>A0AAW1L5Q0_POPJA</name>
<comment type="caution">
    <text evidence="1">The sequence shown here is derived from an EMBL/GenBank/DDBJ whole genome shotgun (WGS) entry which is preliminary data.</text>
</comment>
<evidence type="ECO:0000313" key="2">
    <source>
        <dbReference type="Proteomes" id="UP001458880"/>
    </source>
</evidence>
<accession>A0AAW1L5Q0</accession>